<comment type="catalytic activity">
    <reaction evidence="4">
        <text>RX + glutathione = an S-substituted glutathione + a halide anion + H(+)</text>
        <dbReference type="Rhea" id="RHEA:16437"/>
        <dbReference type="ChEBI" id="CHEBI:15378"/>
        <dbReference type="ChEBI" id="CHEBI:16042"/>
        <dbReference type="ChEBI" id="CHEBI:17792"/>
        <dbReference type="ChEBI" id="CHEBI:57925"/>
        <dbReference type="ChEBI" id="CHEBI:90779"/>
        <dbReference type="EC" id="2.5.1.18"/>
    </reaction>
</comment>
<dbReference type="SFLD" id="SFLDG00358">
    <property type="entry name" value="Main_(cytGST)"/>
    <property type="match status" value="1"/>
</dbReference>
<dbReference type="SFLD" id="SFLDG01152">
    <property type="entry name" value="Main.3:_Omega-_and_Tau-like"/>
    <property type="match status" value="1"/>
</dbReference>
<dbReference type="FunFam" id="1.20.1050.10:FF:000012">
    <property type="entry name" value="Tau class glutathione S-transferase"/>
    <property type="match status" value="1"/>
</dbReference>
<dbReference type="InterPro" id="IPR045074">
    <property type="entry name" value="GST_C_Tau"/>
</dbReference>
<dbReference type="InterPro" id="IPR004046">
    <property type="entry name" value="GST_C"/>
</dbReference>
<comment type="caution">
    <text evidence="8">The sequence shown here is derived from an EMBL/GenBank/DDBJ whole genome shotgun (WGS) entry which is preliminary data.</text>
</comment>
<dbReference type="EMBL" id="CAUOFW020005046">
    <property type="protein sequence ID" value="CAK9168256.1"/>
    <property type="molecule type" value="Genomic_DNA"/>
</dbReference>
<accession>A0ABC8TKB1</accession>
<dbReference type="CDD" id="cd03058">
    <property type="entry name" value="GST_N_Tau"/>
    <property type="match status" value="1"/>
</dbReference>
<dbReference type="PROSITE" id="PS50405">
    <property type="entry name" value="GST_CTER"/>
    <property type="match status" value="1"/>
</dbReference>
<dbReference type="Proteomes" id="UP001642360">
    <property type="component" value="Unassembled WGS sequence"/>
</dbReference>
<evidence type="ECO:0000256" key="3">
    <source>
        <dbReference type="ARBA" id="ARBA00022679"/>
    </source>
</evidence>
<dbReference type="Pfam" id="PF02798">
    <property type="entry name" value="GST_N"/>
    <property type="match status" value="1"/>
</dbReference>
<dbReference type="Pfam" id="PF00043">
    <property type="entry name" value="GST_C"/>
    <property type="match status" value="1"/>
</dbReference>
<feature type="domain" description="GST C-terminal" evidence="7">
    <location>
        <begin position="88"/>
        <end position="217"/>
    </location>
</feature>
<gene>
    <name evidence="8" type="ORF">ILEXP_LOCUS37597</name>
</gene>
<organism evidence="8 9">
    <name type="scientific">Ilex paraguariensis</name>
    <name type="common">yerba mate</name>
    <dbReference type="NCBI Taxonomy" id="185542"/>
    <lineage>
        <taxon>Eukaryota</taxon>
        <taxon>Viridiplantae</taxon>
        <taxon>Streptophyta</taxon>
        <taxon>Embryophyta</taxon>
        <taxon>Tracheophyta</taxon>
        <taxon>Spermatophyta</taxon>
        <taxon>Magnoliopsida</taxon>
        <taxon>eudicotyledons</taxon>
        <taxon>Gunneridae</taxon>
        <taxon>Pentapetalae</taxon>
        <taxon>asterids</taxon>
        <taxon>campanulids</taxon>
        <taxon>Aquifoliales</taxon>
        <taxon>Aquifoliaceae</taxon>
        <taxon>Ilex</taxon>
    </lineage>
</organism>
<sequence>MDGKDVKLLGNKTSQYVWRIVWALKLKGIEFEFIEEDLFNKSPLLLEMNPVHKLIPVLIHGGKPICESLIILEYIDDTWKHNPILPKDPLQRAYARFWAKLADEKLLEGSGIAFFNRGKEQARGVEMMAEVLPLLEREIAKKKFFGGETIGYVDIVIGWFSYWLQYSQEFGDFKVMDSAKYPSIASWMNNILEVSVIKENLPPPDVILKASQKFRTMVLAMTSSKTL</sequence>
<evidence type="ECO:0000256" key="5">
    <source>
        <dbReference type="ARBA" id="ARBA00071370"/>
    </source>
</evidence>
<evidence type="ECO:0000256" key="4">
    <source>
        <dbReference type="ARBA" id="ARBA00047960"/>
    </source>
</evidence>
<dbReference type="Gene3D" id="1.20.1050.10">
    <property type="match status" value="1"/>
</dbReference>
<evidence type="ECO:0000313" key="8">
    <source>
        <dbReference type="EMBL" id="CAK9168256.1"/>
    </source>
</evidence>
<dbReference type="PROSITE" id="PS50404">
    <property type="entry name" value="GST_NTER"/>
    <property type="match status" value="1"/>
</dbReference>
<dbReference type="PANTHER" id="PTHR11260">
    <property type="entry name" value="GLUTATHIONE S-TRANSFERASE, GST, SUPERFAMILY, GST DOMAIN CONTAINING"/>
    <property type="match status" value="1"/>
</dbReference>
<evidence type="ECO:0000256" key="2">
    <source>
        <dbReference type="ARBA" id="ARBA00012452"/>
    </source>
</evidence>
<evidence type="ECO:0000256" key="1">
    <source>
        <dbReference type="ARBA" id="ARBA00009929"/>
    </source>
</evidence>
<dbReference type="InterPro" id="IPR045073">
    <property type="entry name" value="Omega/Tau-like"/>
</dbReference>
<dbReference type="InterPro" id="IPR010987">
    <property type="entry name" value="Glutathione-S-Trfase_C-like"/>
</dbReference>
<dbReference type="EC" id="2.5.1.18" evidence="2"/>
<dbReference type="InterPro" id="IPR036249">
    <property type="entry name" value="Thioredoxin-like_sf"/>
</dbReference>
<dbReference type="InterPro" id="IPR040079">
    <property type="entry name" value="Glutathione_S-Trfase"/>
</dbReference>
<dbReference type="AlphaFoldDB" id="A0ABC8TKB1"/>
<dbReference type="FunFam" id="3.40.30.10:FF:000014">
    <property type="entry name" value="Tau class glutathione S-transferase"/>
    <property type="match status" value="1"/>
</dbReference>
<keyword evidence="3" id="KW-0808">Transferase</keyword>
<evidence type="ECO:0000259" key="7">
    <source>
        <dbReference type="PROSITE" id="PS50405"/>
    </source>
</evidence>
<dbReference type="PANTHER" id="PTHR11260:SF757">
    <property type="entry name" value="GLUTATHIONE TRANSFERASE"/>
    <property type="match status" value="1"/>
</dbReference>
<dbReference type="SUPFAM" id="SSF47616">
    <property type="entry name" value="GST C-terminal domain-like"/>
    <property type="match status" value="1"/>
</dbReference>
<dbReference type="InterPro" id="IPR036282">
    <property type="entry name" value="Glutathione-S-Trfase_C_sf"/>
</dbReference>
<feature type="domain" description="GST N-terminal" evidence="6">
    <location>
        <begin position="4"/>
        <end position="83"/>
    </location>
</feature>
<proteinExistence type="inferred from homology"/>
<evidence type="ECO:0000259" key="6">
    <source>
        <dbReference type="PROSITE" id="PS50404"/>
    </source>
</evidence>
<dbReference type="SFLD" id="SFLDS00019">
    <property type="entry name" value="Glutathione_Transferase_(cytos"/>
    <property type="match status" value="1"/>
</dbReference>
<keyword evidence="9" id="KW-1185">Reference proteome</keyword>
<dbReference type="CDD" id="cd03185">
    <property type="entry name" value="GST_C_Tau"/>
    <property type="match status" value="1"/>
</dbReference>
<dbReference type="InterPro" id="IPR004045">
    <property type="entry name" value="Glutathione_S-Trfase_N"/>
</dbReference>
<dbReference type="SUPFAM" id="SSF52833">
    <property type="entry name" value="Thioredoxin-like"/>
    <property type="match status" value="1"/>
</dbReference>
<evidence type="ECO:0000313" key="9">
    <source>
        <dbReference type="Proteomes" id="UP001642360"/>
    </source>
</evidence>
<name>A0ABC8TKB1_9AQUA</name>
<dbReference type="GO" id="GO:0004364">
    <property type="term" value="F:glutathione transferase activity"/>
    <property type="evidence" value="ECO:0007669"/>
    <property type="project" value="UniProtKB-EC"/>
</dbReference>
<dbReference type="Gene3D" id="3.40.30.10">
    <property type="entry name" value="Glutaredoxin"/>
    <property type="match status" value="1"/>
</dbReference>
<protein>
    <recommendedName>
        <fullName evidence="5">Probable glutathione S-transferase</fullName>
        <ecNumber evidence="2">2.5.1.18</ecNumber>
    </recommendedName>
</protein>
<comment type="similarity">
    <text evidence="1">Belongs to the GST superfamily. HSP26 family.</text>
</comment>
<reference evidence="8 9" key="1">
    <citation type="submission" date="2024-02" db="EMBL/GenBank/DDBJ databases">
        <authorList>
            <person name="Vignale AGUSTIN F."/>
            <person name="Sosa J E."/>
            <person name="Modenutti C."/>
        </authorList>
    </citation>
    <scope>NUCLEOTIDE SEQUENCE [LARGE SCALE GENOMIC DNA]</scope>
</reference>